<dbReference type="EMBL" id="CP001032">
    <property type="protein sequence ID" value="ACB73641.1"/>
    <property type="molecule type" value="Genomic_DNA"/>
</dbReference>
<gene>
    <name evidence="1" type="ordered locus">Oter_0351</name>
</gene>
<dbReference type="HOGENOM" id="CLU_2451742_0_0_0"/>
<reference evidence="1 2" key="1">
    <citation type="journal article" date="2011" name="J. Bacteriol.">
        <title>Genome sequence of the verrucomicrobium Opitutus terrae PB90-1, an abundant inhabitant of rice paddy soil ecosystems.</title>
        <authorList>
            <person name="van Passel M.W."/>
            <person name="Kant R."/>
            <person name="Palva A."/>
            <person name="Copeland A."/>
            <person name="Lucas S."/>
            <person name="Lapidus A."/>
            <person name="Glavina del Rio T."/>
            <person name="Pitluck S."/>
            <person name="Goltsman E."/>
            <person name="Clum A."/>
            <person name="Sun H."/>
            <person name="Schmutz J."/>
            <person name="Larimer F.W."/>
            <person name="Land M.L."/>
            <person name="Hauser L."/>
            <person name="Kyrpides N."/>
            <person name="Mikhailova N."/>
            <person name="Richardson P.P."/>
            <person name="Janssen P.H."/>
            <person name="de Vos W.M."/>
            <person name="Smidt H."/>
        </authorList>
    </citation>
    <scope>NUCLEOTIDE SEQUENCE [LARGE SCALE GENOMIC DNA]</scope>
    <source>
        <strain evidence="2">DSM 11246 / JCM 15787 / PB90-1</strain>
    </source>
</reference>
<dbReference type="RefSeq" id="WP_012373179.1">
    <property type="nucleotide sequence ID" value="NC_010571.1"/>
</dbReference>
<protein>
    <submittedName>
        <fullName evidence="1">Uncharacterized protein</fullName>
    </submittedName>
</protein>
<accession>B1ZQG2</accession>
<evidence type="ECO:0000313" key="2">
    <source>
        <dbReference type="Proteomes" id="UP000007013"/>
    </source>
</evidence>
<dbReference type="Proteomes" id="UP000007013">
    <property type="component" value="Chromosome"/>
</dbReference>
<dbReference type="AlphaFoldDB" id="B1ZQG2"/>
<organism evidence="1 2">
    <name type="scientific">Opitutus terrae (strain DSM 11246 / JCM 15787 / PB90-1)</name>
    <dbReference type="NCBI Taxonomy" id="452637"/>
    <lineage>
        <taxon>Bacteria</taxon>
        <taxon>Pseudomonadati</taxon>
        <taxon>Verrucomicrobiota</taxon>
        <taxon>Opitutia</taxon>
        <taxon>Opitutales</taxon>
        <taxon>Opitutaceae</taxon>
        <taxon>Opitutus</taxon>
    </lineage>
</organism>
<dbReference type="KEGG" id="ote:Oter_0351"/>
<sequence>MSDAHPIRSTHRAGRYIFVWDQGVVFSTDEVPTQRDLAYAKVGMLTIVNVDAGRYYSHQPDHRPGLQEKRRWRRMPHAVLRNGEHVLADE</sequence>
<proteinExistence type="predicted"/>
<keyword evidence="2" id="KW-1185">Reference proteome</keyword>
<name>B1ZQG2_OPITP</name>
<evidence type="ECO:0000313" key="1">
    <source>
        <dbReference type="EMBL" id="ACB73641.1"/>
    </source>
</evidence>